<accession>A0A2C8FAH5</accession>
<keyword evidence="3" id="KW-1185">Reference proteome</keyword>
<dbReference type="PANTHER" id="PTHR36179">
    <property type="entry name" value="LUD_DOM DOMAIN-CONTAINING PROTEIN"/>
    <property type="match status" value="1"/>
</dbReference>
<dbReference type="KEGG" id="pprf:DPRO_2868"/>
<organism evidence="2 3">
    <name type="scientific">Pseudodesulfovibrio profundus</name>
    <dbReference type="NCBI Taxonomy" id="57320"/>
    <lineage>
        <taxon>Bacteria</taxon>
        <taxon>Pseudomonadati</taxon>
        <taxon>Thermodesulfobacteriota</taxon>
        <taxon>Desulfovibrionia</taxon>
        <taxon>Desulfovibrionales</taxon>
        <taxon>Desulfovibrionaceae</taxon>
    </lineage>
</organism>
<dbReference type="PIRSF" id="PIRSF020269">
    <property type="entry name" value="DUF1121"/>
    <property type="match status" value="1"/>
</dbReference>
<dbReference type="Pfam" id="PF02589">
    <property type="entry name" value="LUD_dom"/>
    <property type="match status" value="1"/>
</dbReference>
<proteinExistence type="predicted"/>
<dbReference type="Proteomes" id="UP000219215">
    <property type="component" value="Chromosome DPRO"/>
</dbReference>
<protein>
    <recommendedName>
        <fullName evidence="1">LUD domain-containing protein</fullName>
    </recommendedName>
</protein>
<evidence type="ECO:0000313" key="2">
    <source>
        <dbReference type="EMBL" id="SOB59778.1"/>
    </source>
</evidence>
<dbReference type="RefSeq" id="WP_097012605.1">
    <property type="nucleotide sequence ID" value="NZ_LT907975.1"/>
</dbReference>
<evidence type="ECO:0000259" key="1">
    <source>
        <dbReference type="Pfam" id="PF02589"/>
    </source>
</evidence>
<dbReference type="InterPro" id="IPR037171">
    <property type="entry name" value="NagB/RpiA_transferase-like"/>
</dbReference>
<dbReference type="Gene3D" id="3.40.50.10420">
    <property type="entry name" value="NagB/RpiA/CoA transferase-like"/>
    <property type="match status" value="1"/>
</dbReference>
<sequence>MDKPIDNFWSLNLQQLKERLVKNGFDVHMADSSEHAKEITLNEILPEMQPKSLSWGGSVTLADTGLYHHLRDCGEYEVIDTWDKSKTNEEKYEMRRQALLVDCFLTGTNAVTEEGHLVNLDMFGNRTGAITFGPKNVIIYLTRNKLVPDLNRAMERIKEYVAPVNTMRLDMKTPCVKTGYCMDCDSPQRICNVWTVTEKSFPKGRIKIVLINEDGGF</sequence>
<dbReference type="EMBL" id="LT907975">
    <property type="protein sequence ID" value="SOB59778.1"/>
    <property type="molecule type" value="Genomic_DNA"/>
</dbReference>
<feature type="domain" description="LUD" evidence="1">
    <location>
        <begin position="13"/>
        <end position="211"/>
    </location>
</feature>
<dbReference type="InterPro" id="IPR003741">
    <property type="entry name" value="LUD_dom"/>
</dbReference>
<dbReference type="InterPro" id="IPR024185">
    <property type="entry name" value="FTHF_cligase-like_sf"/>
</dbReference>
<dbReference type="InterPro" id="IPR009501">
    <property type="entry name" value="UCP020269"/>
</dbReference>
<dbReference type="AlphaFoldDB" id="A0A2C8FAH5"/>
<gene>
    <name evidence="2" type="ORF">DPRO_2868</name>
</gene>
<dbReference type="OrthoDB" id="9809147at2"/>
<reference evidence="3" key="1">
    <citation type="submission" date="2017-09" db="EMBL/GenBank/DDBJ databases">
        <authorList>
            <person name="Regsiter A."/>
            <person name="William W."/>
        </authorList>
    </citation>
    <scope>NUCLEOTIDE SEQUENCE [LARGE SCALE GENOMIC DNA]</scope>
    <source>
        <strain evidence="3">500-1</strain>
    </source>
</reference>
<name>A0A2C8FAH5_9BACT</name>
<dbReference type="PANTHER" id="PTHR36179:SF2">
    <property type="entry name" value="LUD DOMAIN-CONTAINING PROTEIN"/>
    <property type="match status" value="1"/>
</dbReference>
<dbReference type="SUPFAM" id="SSF100950">
    <property type="entry name" value="NagB/RpiA/CoA transferase-like"/>
    <property type="match status" value="1"/>
</dbReference>
<evidence type="ECO:0000313" key="3">
    <source>
        <dbReference type="Proteomes" id="UP000219215"/>
    </source>
</evidence>